<evidence type="ECO:0000313" key="2">
    <source>
        <dbReference type="Proteomes" id="UP000228934"/>
    </source>
</evidence>
<sequence length="90" mass="10313">MRQNSQMRQIQGVKSSSFNCTLWMKAWTCPRLVGLTVLPSPQWFLQGMVSSTLHQHPPTWTVTHTLLPPPQCILHLLQNKHTSPTLQSHM</sequence>
<proteinExistence type="predicted"/>
<dbReference type="EMBL" id="KV932316">
    <property type="protein sequence ID" value="PIO32210.1"/>
    <property type="molecule type" value="Genomic_DNA"/>
</dbReference>
<organism evidence="1 2">
    <name type="scientific">Aquarana catesbeiana</name>
    <name type="common">American bullfrog</name>
    <name type="synonym">Rana catesbeiana</name>
    <dbReference type="NCBI Taxonomy" id="8400"/>
    <lineage>
        <taxon>Eukaryota</taxon>
        <taxon>Metazoa</taxon>
        <taxon>Chordata</taxon>
        <taxon>Craniata</taxon>
        <taxon>Vertebrata</taxon>
        <taxon>Euteleostomi</taxon>
        <taxon>Amphibia</taxon>
        <taxon>Batrachia</taxon>
        <taxon>Anura</taxon>
        <taxon>Neobatrachia</taxon>
        <taxon>Ranoidea</taxon>
        <taxon>Ranidae</taxon>
        <taxon>Aquarana</taxon>
    </lineage>
</organism>
<reference evidence="2" key="1">
    <citation type="journal article" date="2017" name="Nat. Commun.">
        <title>The North American bullfrog draft genome provides insight into hormonal regulation of long noncoding RNA.</title>
        <authorList>
            <person name="Hammond S.A."/>
            <person name="Warren R.L."/>
            <person name="Vandervalk B.P."/>
            <person name="Kucuk E."/>
            <person name="Khan H."/>
            <person name="Gibb E.A."/>
            <person name="Pandoh P."/>
            <person name="Kirk H."/>
            <person name="Zhao Y."/>
            <person name="Jones M."/>
            <person name="Mungall A.J."/>
            <person name="Coope R."/>
            <person name="Pleasance S."/>
            <person name="Moore R.A."/>
            <person name="Holt R.A."/>
            <person name="Round J.M."/>
            <person name="Ohora S."/>
            <person name="Walle B.V."/>
            <person name="Veldhoen N."/>
            <person name="Helbing C.C."/>
            <person name="Birol I."/>
        </authorList>
    </citation>
    <scope>NUCLEOTIDE SEQUENCE [LARGE SCALE GENOMIC DNA]</scope>
</reference>
<keyword evidence="2" id="KW-1185">Reference proteome</keyword>
<protein>
    <submittedName>
        <fullName evidence="1">Uncharacterized protein</fullName>
    </submittedName>
</protein>
<name>A0A2G9RWD8_AQUCT</name>
<gene>
    <name evidence="1" type="ORF">AB205_0106580</name>
</gene>
<dbReference type="Proteomes" id="UP000228934">
    <property type="component" value="Unassembled WGS sequence"/>
</dbReference>
<accession>A0A2G9RWD8</accession>
<evidence type="ECO:0000313" key="1">
    <source>
        <dbReference type="EMBL" id="PIO32210.1"/>
    </source>
</evidence>
<dbReference type="AlphaFoldDB" id="A0A2G9RWD8"/>